<dbReference type="CDD" id="cd12148">
    <property type="entry name" value="fungal_TF_MHR"/>
    <property type="match status" value="1"/>
</dbReference>
<dbReference type="STRING" id="1149755.A0A2J6R8X7"/>
<feature type="region of interest" description="Disordered" evidence="4">
    <location>
        <begin position="713"/>
        <end position="769"/>
    </location>
</feature>
<proteinExistence type="predicted"/>
<feature type="compositionally biased region" description="Polar residues" evidence="4">
    <location>
        <begin position="730"/>
        <end position="769"/>
    </location>
</feature>
<dbReference type="SMART" id="SM00906">
    <property type="entry name" value="Fungal_trans"/>
    <property type="match status" value="1"/>
</dbReference>
<dbReference type="GO" id="GO:0000435">
    <property type="term" value="P:positive regulation of transcription from RNA polymerase II promoter by galactose"/>
    <property type="evidence" value="ECO:0007669"/>
    <property type="project" value="TreeGrafter"/>
</dbReference>
<keyword evidence="2" id="KW-0804">Transcription</keyword>
<gene>
    <name evidence="6" type="ORF">L207DRAFT_604167</name>
</gene>
<dbReference type="GO" id="GO:0008270">
    <property type="term" value="F:zinc ion binding"/>
    <property type="evidence" value="ECO:0007669"/>
    <property type="project" value="InterPro"/>
</dbReference>
<dbReference type="InterPro" id="IPR007219">
    <property type="entry name" value="XnlR_reg_dom"/>
</dbReference>
<reference evidence="6 7" key="1">
    <citation type="submission" date="2016-04" db="EMBL/GenBank/DDBJ databases">
        <title>A degradative enzymes factory behind the ericoid mycorrhizal symbiosis.</title>
        <authorList>
            <consortium name="DOE Joint Genome Institute"/>
            <person name="Martino E."/>
            <person name="Morin E."/>
            <person name="Grelet G."/>
            <person name="Kuo A."/>
            <person name="Kohler A."/>
            <person name="Daghino S."/>
            <person name="Barry K."/>
            <person name="Choi C."/>
            <person name="Cichocki N."/>
            <person name="Clum A."/>
            <person name="Copeland A."/>
            <person name="Hainaut M."/>
            <person name="Haridas S."/>
            <person name="Labutti K."/>
            <person name="Lindquist E."/>
            <person name="Lipzen A."/>
            <person name="Khouja H.-R."/>
            <person name="Murat C."/>
            <person name="Ohm R."/>
            <person name="Olson A."/>
            <person name="Spatafora J."/>
            <person name="Veneault-Fourrey C."/>
            <person name="Henrissat B."/>
            <person name="Grigoriev I."/>
            <person name="Martin F."/>
            <person name="Perotto S."/>
        </authorList>
    </citation>
    <scope>NUCLEOTIDE SEQUENCE [LARGE SCALE GENOMIC DNA]</scope>
    <source>
        <strain evidence="6 7">F</strain>
    </source>
</reference>
<dbReference type="PANTHER" id="PTHR47424:SF15">
    <property type="entry name" value="ZN(II)2CYS6 TRANSCRIPTION FACTOR (EUROFUNG)"/>
    <property type="match status" value="1"/>
</dbReference>
<dbReference type="OrthoDB" id="2571985at2759"/>
<dbReference type="PANTHER" id="PTHR47424">
    <property type="entry name" value="REGULATORY PROTEIN GAL4"/>
    <property type="match status" value="1"/>
</dbReference>
<evidence type="ECO:0000256" key="4">
    <source>
        <dbReference type="SAM" id="MobiDB-lite"/>
    </source>
</evidence>
<keyword evidence="3" id="KW-0539">Nucleus</keyword>
<dbReference type="GO" id="GO:0006351">
    <property type="term" value="P:DNA-templated transcription"/>
    <property type="evidence" value="ECO:0007669"/>
    <property type="project" value="InterPro"/>
</dbReference>
<evidence type="ECO:0000313" key="7">
    <source>
        <dbReference type="Proteomes" id="UP000235786"/>
    </source>
</evidence>
<organism evidence="6 7">
    <name type="scientific">Hyaloscypha variabilis (strain UAMH 11265 / GT02V1 / F)</name>
    <name type="common">Meliniomyces variabilis</name>
    <dbReference type="NCBI Taxonomy" id="1149755"/>
    <lineage>
        <taxon>Eukaryota</taxon>
        <taxon>Fungi</taxon>
        <taxon>Dikarya</taxon>
        <taxon>Ascomycota</taxon>
        <taxon>Pezizomycotina</taxon>
        <taxon>Leotiomycetes</taxon>
        <taxon>Helotiales</taxon>
        <taxon>Hyaloscyphaceae</taxon>
        <taxon>Hyaloscypha</taxon>
        <taxon>Hyaloscypha variabilis</taxon>
    </lineage>
</organism>
<evidence type="ECO:0000313" key="6">
    <source>
        <dbReference type="EMBL" id="PMD34965.1"/>
    </source>
</evidence>
<name>A0A2J6R8X7_HYAVF</name>
<dbReference type="InterPro" id="IPR051127">
    <property type="entry name" value="Fungal_SecMet_Regulators"/>
</dbReference>
<sequence length="831" mass="92435">MGEIRHGQRISTTTRPKERALAEHQACPASPVPSKENIGQGHPRLANYVELRRPSAIKAGRVEYAKVRERNLSEEGWQLPGRPSQDQPLERSSLFQDEPLTEEVDNTASNESESETLLAVNHQNSGTEFYGSSSNFVSIDKLLSKARQLTPKVSDISTSAENHSDNLGHFQESFVDSPNPRTARSQSIAVRTRGLAQNTALINPSRAPLSVVNLLCDETAILPDARPASPVTVAGRAQKQTSTAPVTPATIQTTSPGESTVLQQAGTPIILKSTNGIQATAQNSSDCFFGNPMLLEMEYVNLYFQNLQYVSPFLDPEKFKARCVHEIWASSALNRLRRNQMHFLALYNAVLAVGALTAPTDALENGRAELGAPWEEGDSNGRKAVPSSIRLSKLYFQRARRLLGDVFETCSLESAQTLLLLSIYCQHALRPHASYMYSGMAVRTALAIGITSYPSSQYQESQAASARTWWCIYCHEIKINCSSGREIMLGAPSDYHLPIPPSNFPLNESSPTSIISAQVSLSAIHRSASRKLYSIEANYEQKSQYAQQLDKELTTWKSELPPLLNPDIVSFKDSEWISKQKLALQIRFHHIRAFLYRPFLSSPSATVNYGHLTSICVKEAHSIIHILHSAFTHRHYFRSWWYNATHLVTASTILLHVILLDRPQILLETGYVKADLVEDVNKSLQILRSMDQMVVAVRYADLLEDILEVTEQSSANHPKSQLEEPEGRSTRNNTGSKYLRTSQEAASFDSGGNATSSYERTAAPHTQNSVFSRDDVLSSLMNHNHLDNFEAPSDDMMFAGSEGWNVAGNVFSDFTFTGENNDASLWDWDHH</sequence>
<dbReference type="EMBL" id="KZ613953">
    <property type="protein sequence ID" value="PMD34965.1"/>
    <property type="molecule type" value="Genomic_DNA"/>
</dbReference>
<dbReference type="GO" id="GO:0005634">
    <property type="term" value="C:nucleus"/>
    <property type="evidence" value="ECO:0007669"/>
    <property type="project" value="TreeGrafter"/>
</dbReference>
<accession>A0A2J6R8X7</accession>
<feature type="region of interest" description="Disordered" evidence="4">
    <location>
        <begin position="1"/>
        <end position="41"/>
    </location>
</feature>
<feature type="domain" description="Xylanolytic transcriptional activator regulatory" evidence="5">
    <location>
        <begin position="434"/>
        <end position="506"/>
    </location>
</feature>
<dbReference type="AlphaFoldDB" id="A0A2J6R8X7"/>
<dbReference type="GO" id="GO:0000978">
    <property type="term" value="F:RNA polymerase II cis-regulatory region sequence-specific DNA binding"/>
    <property type="evidence" value="ECO:0007669"/>
    <property type="project" value="TreeGrafter"/>
</dbReference>
<feature type="region of interest" description="Disordered" evidence="4">
    <location>
        <begin position="75"/>
        <end position="114"/>
    </location>
</feature>
<evidence type="ECO:0000256" key="2">
    <source>
        <dbReference type="ARBA" id="ARBA00023163"/>
    </source>
</evidence>
<evidence type="ECO:0000256" key="1">
    <source>
        <dbReference type="ARBA" id="ARBA00023015"/>
    </source>
</evidence>
<feature type="region of interest" description="Disordered" evidence="4">
    <location>
        <begin position="236"/>
        <end position="257"/>
    </location>
</feature>
<keyword evidence="7" id="KW-1185">Reference proteome</keyword>
<feature type="compositionally biased region" description="Polar residues" evidence="4">
    <location>
        <begin position="238"/>
        <end position="257"/>
    </location>
</feature>
<keyword evidence="1" id="KW-0805">Transcription regulation</keyword>
<evidence type="ECO:0000259" key="5">
    <source>
        <dbReference type="SMART" id="SM00906"/>
    </source>
</evidence>
<evidence type="ECO:0000256" key="3">
    <source>
        <dbReference type="ARBA" id="ARBA00023242"/>
    </source>
</evidence>
<dbReference type="GO" id="GO:0000981">
    <property type="term" value="F:DNA-binding transcription factor activity, RNA polymerase II-specific"/>
    <property type="evidence" value="ECO:0007669"/>
    <property type="project" value="TreeGrafter"/>
</dbReference>
<dbReference type="Pfam" id="PF04082">
    <property type="entry name" value="Fungal_trans"/>
    <property type="match status" value="1"/>
</dbReference>
<feature type="compositionally biased region" description="Basic and acidic residues" evidence="4">
    <location>
        <begin position="720"/>
        <end position="729"/>
    </location>
</feature>
<dbReference type="Proteomes" id="UP000235786">
    <property type="component" value="Unassembled WGS sequence"/>
</dbReference>
<protein>
    <recommendedName>
        <fullName evidence="5">Xylanolytic transcriptional activator regulatory domain-containing protein</fullName>
    </recommendedName>
</protein>